<evidence type="ECO:0000313" key="11">
    <source>
        <dbReference type="EMBL" id="EMS77467.1"/>
    </source>
</evidence>
<evidence type="ECO:0000256" key="9">
    <source>
        <dbReference type="SAM" id="Phobius"/>
    </source>
</evidence>
<comment type="caution">
    <text evidence="11">The sequence shown here is derived from an EMBL/GenBank/DDBJ whole genome shotgun (WGS) entry which is preliminary data.</text>
</comment>
<dbReference type="GO" id="GO:0017038">
    <property type="term" value="P:protein import"/>
    <property type="evidence" value="ECO:0007669"/>
    <property type="project" value="TreeGrafter"/>
</dbReference>
<gene>
    <name evidence="11" type="ORF">Dpo_15c00430</name>
</gene>
<dbReference type="EMBL" id="APJX01000015">
    <property type="protein sequence ID" value="EMS77467.1"/>
    <property type="molecule type" value="Genomic_DNA"/>
</dbReference>
<protein>
    <submittedName>
        <fullName evidence="11">MotA/TolQ/ExbB proton channel</fullName>
    </submittedName>
</protein>
<keyword evidence="4 9" id="KW-0812">Transmembrane</keyword>
<comment type="subcellular location">
    <subcellularLocation>
        <location evidence="1">Cell membrane</location>
        <topology evidence="1">Multi-pass membrane protein</topology>
    </subcellularLocation>
    <subcellularLocation>
        <location evidence="8">Membrane</location>
        <topology evidence="8">Multi-pass membrane protein</topology>
    </subcellularLocation>
</comment>
<evidence type="ECO:0000256" key="4">
    <source>
        <dbReference type="ARBA" id="ARBA00022692"/>
    </source>
</evidence>
<dbReference type="PANTHER" id="PTHR30625">
    <property type="entry name" value="PROTEIN TOLQ"/>
    <property type="match status" value="1"/>
</dbReference>
<dbReference type="PANTHER" id="PTHR30625:SF15">
    <property type="entry name" value="BIOPOLYMER TRANSPORT PROTEIN EXBB"/>
    <property type="match status" value="1"/>
</dbReference>
<evidence type="ECO:0000256" key="2">
    <source>
        <dbReference type="ARBA" id="ARBA00022448"/>
    </source>
</evidence>
<keyword evidence="2 8" id="KW-0813">Transport</keyword>
<evidence type="ECO:0000259" key="10">
    <source>
        <dbReference type="Pfam" id="PF01618"/>
    </source>
</evidence>
<sequence>MILLFTHGGFLMYPLLLCSVIALTLIIERTIFWVTSGIDRDRPLMDRVLELSAEENWEEIRKATQGSKNSVVRVLISGILHRDYSPVKAMESAAADEIYKMRRFMGALDTIITIAPLLGILGTVVGIIESFDMLGASGIEDPMAVTGGIAKALITTASGLTIAIVTVFPYNFFNARIERAAQIIEKYATSFEIMHERQMTQFDPCREDTHEN</sequence>
<proteinExistence type="inferred from homology"/>
<keyword evidence="6 9" id="KW-1133">Transmembrane helix</keyword>
<dbReference type="Proteomes" id="UP000014216">
    <property type="component" value="Unassembled WGS sequence"/>
</dbReference>
<evidence type="ECO:0000256" key="6">
    <source>
        <dbReference type="ARBA" id="ARBA00022989"/>
    </source>
</evidence>
<dbReference type="GO" id="GO:0005886">
    <property type="term" value="C:plasma membrane"/>
    <property type="evidence" value="ECO:0007669"/>
    <property type="project" value="UniProtKB-SubCell"/>
</dbReference>
<organism evidence="11 12">
    <name type="scientific">Desulfotignum phosphitoxidans DSM 13687</name>
    <dbReference type="NCBI Taxonomy" id="1286635"/>
    <lineage>
        <taxon>Bacteria</taxon>
        <taxon>Pseudomonadati</taxon>
        <taxon>Thermodesulfobacteriota</taxon>
        <taxon>Desulfobacteria</taxon>
        <taxon>Desulfobacterales</taxon>
        <taxon>Desulfobacteraceae</taxon>
        <taxon>Desulfotignum</taxon>
    </lineage>
</organism>
<evidence type="ECO:0000256" key="3">
    <source>
        <dbReference type="ARBA" id="ARBA00022475"/>
    </source>
</evidence>
<feature type="transmembrane region" description="Helical" evidence="9">
    <location>
        <begin position="107"/>
        <end position="128"/>
    </location>
</feature>
<feature type="domain" description="MotA/TolQ/ExbB proton channel" evidence="10">
    <location>
        <begin position="87"/>
        <end position="185"/>
    </location>
</feature>
<keyword evidence="3" id="KW-1003">Cell membrane</keyword>
<evidence type="ECO:0000256" key="1">
    <source>
        <dbReference type="ARBA" id="ARBA00004651"/>
    </source>
</evidence>
<dbReference type="PATRIC" id="fig|1286635.3.peg.4577"/>
<comment type="similarity">
    <text evidence="8">Belongs to the exbB/tolQ family.</text>
</comment>
<dbReference type="InterPro" id="IPR002898">
    <property type="entry name" value="MotA_ExbB_proton_chnl"/>
</dbReference>
<dbReference type="InterPro" id="IPR050790">
    <property type="entry name" value="ExbB/TolQ_transport"/>
</dbReference>
<dbReference type="AlphaFoldDB" id="S0FZR2"/>
<keyword evidence="7 9" id="KW-0472">Membrane</keyword>
<evidence type="ECO:0000256" key="7">
    <source>
        <dbReference type="ARBA" id="ARBA00023136"/>
    </source>
</evidence>
<dbReference type="RefSeq" id="WP_006968542.1">
    <property type="nucleotide sequence ID" value="NZ_APJX01000015.1"/>
</dbReference>
<feature type="transmembrane region" description="Helical" evidence="9">
    <location>
        <begin position="148"/>
        <end position="173"/>
    </location>
</feature>
<dbReference type="OrthoDB" id="4045at2"/>
<dbReference type="Pfam" id="PF01618">
    <property type="entry name" value="MotA_ExbB"/>
    <property type="match status" value="1"/>
</dbReference>
<keyword evidence="5 8" id="KW-0653">Protein transport</keyword>
<evidence type="ECO:0000256" key="8">
    <source>
        <dbReference type="RuleBase" id="RU004057"/>
    </source>
</evidence>
<name>S0FZR2_9BACT</name>
<accession>S0FZR2</accession>
<reference evidence="11 12" key="1">
    <citation type="journal article" date="2013" name="Genome Announc.">
        <title>Draft Genome Sequence of Desulfotignum phosphitoxidans DSM 13687 Strain FiPS-3.</title>
        <authorList>
            <person name="Poehlein A."/>
            <person name="Daniel R."/>
            <person name="Simeonova D.D."/>
        </authorList>
    </citation>
    <scope>NUCLEOTIDE SEQUENCE [LARGE SCALE GENOMIC DNA]</scope>
    <source>
        <strain evidence="11 12">DSM 13687</strain>
    </source>
</reference>
<evidence type="ECO:0000313" key="12">
    <source>
        <dbReference type="Proteomes" id="UP000014216"/>
    </source>
</evidence>
<feature type="transmembrane region" description="Helical" evidence="9">
    <location>
        <begin position="12"/>
        <end position="35"/>
    </location>
</feature>
<keyword evidence="12" id="KW-1185">Reference proteome</keyword>
<evidence type="ECO:0000256" key="5">
    <source>
        <dbReference type="ARBA" id="ARBA00022927"/>
    </source>
</evidence>